<dbReference type="FunFam" id="3.40.50.720:FF:000084">
    <property type="entry name" value="Short-chain dehydrogenase reductase"/>
    <property type="match status" value="1"/>
</dbReference>
<comment type="caution">
    <text evidence="4">The sequence shown here is derived from an EMBL/GenBank/DDBJ whole genome shotgun (WGS) entry which is preliminary data.</text>
</comment>
<dbReference type="InterPro" id="IPR020904">
    <property type="entry name" value="Sc_DH/Rdtase_CS"/>
</dbReference>
<evidence type="ECO:0000313" key="3">
    <source>
        <dbReference type="EMBL" id="GEK28457.1"/>
    </source>
</evidence>
<keyword evidence="2" id="KW-0560">Oxidoreductase</keyword>
<dbReference type="Proteomes" id="UP000051139">
    <property type="component" value="Unassembled WGS sequence"/>
</dbReference>
<dbReference type="EMBL" id="BJUD01000010">
    <property type="protein sequence ID" value="GEK28457.1"/>
    <property type="molecule type" value="Genomic_DNA"/>
</dbReference>
<dbReference type="Proteomes" id="UP000321429">
    <property type="component" value="Unassembled WGS sequence"/>
</dbReference>
<dbReference type="OrthoDB" id="9805904at2"/>
<dbReference type="Pfam" id="PF13561">
    <property type="entry name" value="adh_short_C2"/>
    <property type="match status" value="1"/>
</dbReference>
<dbReference type="PROSITE" id="PS00061">
    <property type="entry name" value="ADH_SHORT"/>
    <property type="match status" value="1"/>
</dbReference>
<evidence type="ECO:0000256" key="2">
    <source>
        <dbReference type="ARBA" id="ARBA00023002"/>
    </source>
</evidence>
<accession>A0A0R2L4Q7</accession>
<dbReference type="NCBIfam" id="NF005559">
    <property type="entry name" value="PRK07231.1"/>
    <property type="match status" value="1"/>
</dbReference>
<evidence type="ECO:0000313" key="6">
    <source>
        <dbReference type="Proteomes" id="UP000321429"/>
    </source>
</evidence>
<dbReference type="Gene3D" id="3.40.50.720">
    <property type="entry name" value="NAD(P)-binding Rossmann-like Domain"/>
    <property type="match status" value="1"/>
</dbReference>
<evidence type="ECO:0000313" key="4">
    <source>
        <dbReference type="EMBL" id="KRN94885.1"/>
    </source>
</evidence>
<evidence type="ECO:0000256" key="1">
    <source>
        <dbReference type="ARBA" id="ARBA00006484"/>
    </source>
</evidence>
<dbReference type="InterPro" id="IPR002347">
    <property type="entry name" value="SDR_fam"/>
</dbReference>
<dbReference type="GO" id="GO:0008206">
    <property type="term" value="P:bile acid metabolic process"/>
    <property type="evidence" value="ECO:0007669"/>
    <property type="project" value="UniProtKB-ARBA"/>
</dbReference>
<dbReference type="PATRIC" id="fig|348151.3.peg.433"/>
<reference evidence="4 5" key="1">
    <citation type="journal article" date="2015" name="Genome Announc.">
        <title>Expanding the biotechnology potential of lactobacilli through comparative genomics of 213 strains and associated genera.</title>
        <authorList>
            <person name="Sun Z."/>
            <person name="Harris H.M."/>
            <person name="McCann A."/>
            <person name="Guo C."/>
            <person name="Argimon S."/>
            <person name="Zhang W."/>
            <person name="Yang X."/>
            <person name="Jeffery I.B."/>
            <person name="Cooney J.C."/>
            <person name="Kagawa T.F."/>
            <person name="Liu W."/>
            <person name="Song Y."/>
            <person name="Salvetti E."/>
            <person name="Wrobel A."/>
            <person name="Rasinkangas P."/>
            <person name="Parkhill J."/>
            <person name="Rea M.C."/>
            <person name="O'Sullivan O."/>
            <person name="Ritari J."/>
            <person name="Douillard F.P."/>
            <person name="Paul Ross R."/>
            <person name="Yang R."/>
            <person name="Briner A.E."/>
            <person name="Felis G.E."/>
            <person name="de Vos W.M."/>
            <person name="Barrangou R."/>
            <person name="Klaenhammer T.R."/>
            <person name="Caufield P.W."/>
            <person name="Cui Y."/>
            <person name="Zhang H."/>
            <person name="O'Toole P.W."/>
        </authorList>
    </citation>
    <scope>NUCLEOTIDE SEQUENCE [LARGE SCALE GENOMIC DNA]</scope>
    <source>
        <strain evidence="4 5">DSM 22696</strain>
    </source>
</reference>
<dbReference type="PANTHER" id="PTHR24321:SF8">
    <property type="entry name" value="ESTRADIOL 17-BETA-DEHYDROGENASE 8-RELATED"/>
    <property type="match status" value="1"/>
</dbReference>
<gene>
    <name evidence="4" type="ORF">IV55_GL000427</name>
    <name evidence="3" type="ORF">LSI01_07680</name>
</gene>
<dbReference type="AlphaFoldDB" id="A0A0R2L4Q7"/>
<evidence type="ECO:0000313" key="5">
    <source>
        <dbReference type="Proteomes" id="UP000051139"/>
    </source>
</evidence>
<dbReference type="PRINTS" id="PR00080">
    <property type="entry name" value="SDRFAMILY"/>
</dbReference>
<proteinExistence type="inferred from homology"/>
<organism evidence="4 5">
    <name type="scientific">Furfurilactobacillus siliginis</name>
    <dbReference type="NCBI Taxonomy" id="348151"/>
    <lineage>
        <taxon>Bacteria</taxon>
        <taxon>Bacillati</taxon>
        <taxon>Bacillota</taxon>
        <taxon>Bacilli</taxon>
        <taxon>Lactobacillales</taxon>
        <taxon>Lactobacillaceae</taxon>
        <taxon>Furfurilactobacillus</taxon>
    </lineage>
</organism>
<dbReference type="GO" id="GO:0016491">
    <property type="term" value="F:oxidoreductase activity"/>
    <property type="evidence" value="ECO:0007669"/>
    <property type="project" value="UniProtKB-KW"/>
</dbReference>
<name>A0A0R2L4Q7_9LACO</name>
<comment type="similarity">
    <text evidence="1">Belongs to the short-chain dehydrogenases/reductases (SDR) family.</text>
</comment>
<dbReference type="STRING" id="348151.IV55_GL000427"/>
<dbReference type="RefSeq" id="WP_057811141.1">
    <property type="nucleotide sequence ID" value="NZ_BJUD01000010.1"/>
</dbReference>
<dbReference type="PANTHER" id="PTHR24321">
    <property type="entry name" value="DEHYDROGENASES, SHORT CHAIN"/>
    <property type="match status" value="1"/>
</dbReference>
<protein>
    <submittedName>
        <fullName evidence="3">3-alpha-hydroxysteroid dehydrogenase</fullName>
    </submittedName>
    <submittedName>
        <fullName evidence="4">3-oxoacyl-ACP reductase</fullName>
    </submittedName>
</protein>
<sequence length="247" mass="25304">MSNRLDGKVAIVTGAAAGIGKAIAEGFAREGAKVVVTADHNVDGGTAVADSLGDAGLFVQQNVAEEADWQKVIDATTDKFGHVDIVVNNAGIGGHNGSIEDFSLEDWQKVIDVNLTGNFLGVKHGINAMKANGGKGSIINVSSVAGLRGLPMAAPYSASKGGSRLLTKAAALSVANEGLAIRINSVHPGWVDTAIIPEQVRDAVTKTIPMGHMGQPEDIANMCIFLASDEAAYATGAEFVVDGGQNA</sequence>
<keyword evidence="5" id="KW-1185">Reference proteome</keyword>
<reference evidence="3 6" key="2">
    <citation type="submission" date="2019-07" db="EMBL/GenBank/DDBJ databases">
        <title>Whole genome shotgun sequence of Lactobacillus siliginis NBRC 101315.</title>
        <authorList>
            <person name="Hosoyama A."/>
            <person name="Uohara A."/>
            <person name="Ohji S."/>
            <person name="Ichikawa N."/>
        </authorList>
    </citation>
    <scope>NUCLEOTIDE SEQUENCE [LARGE SCALE GENOMIC DNA]</scope>
    <source>
        <strain evidence="3 6">NBRC 101315</strain>
    </source>
</reference>
<dbReference type="SUPFAM" id="SSF51735">
    <property type="entry name" value="NAD(P)-binding Rossmann-fold domains"/>
    <property type="match status" value="1"/>
</dbReference>
<dbReference type="InterPro" id="IPR036291">
    <property type="entry name" value="NAD(P)-bd_dom_sf"/>
</dbReference>
<dbReference type="EMBL" id="JQCB01000012">
    <property type="protein sequence ID" value="KRN94885.1"/>
    <property type="molecule type" value="Genomic_DNA"/>
</dbReference>
<dbReference type="PRINTS" id="PR00081">
    <property type="entry name" value="GDHRDH"/>
</dbReference>